<protein>
    <recommendedName>
        <fullName evidence="1">Glycosyl transferase family 25 domain-containing protein</fullName>
    </recommendedName>
</protein>
<feature type="domain" description="Glycosyl transferase family 25" evidence="1">
    <location>
        <begin position="214"/>
        <end position="383"/>
    </location>
</feature>
<organism evidence="2 3">
    <name type="scientific">Gulosibacter molinativorax</name>
    <dbReference type="NCBI Taxonomy" id="256821"/>
    <lineage>
        <taxon>Bacteria</taxon>
        <taxon>Bacillati</taxon>
        <taxon>Actinomycetota</taxon>
        <taxon>Actinomycetes</taxon>
        <taxon>Micrococcales</taxon>
        <taxon>Microbacteriaceae</taxon>
        <taxon>Gulosibacter</taxon>
    </lineage>
</organism>
<reference evidence="2" key="2">
    <citation type="journal article" date="2022" name="Sci. Rep.">
        <title>In silico prediction of the enzymes involved in the degradation of the herbicide molinate by Gulosibacter molinativorax ON4T.</title>
        <authorList>
            <person name="Lopes A.R."/>
            <person name="Bunin E."/>
            <person name="Viana A.T."/>
            <person name="Froufe H."/>
            <person name="Munoz-Merida A."/>
            <person name="Pinho D."/>
            <person name="Figueiredo J."/>
            <person name="Barroso C."/>
            <person name="Vaz-Moreira I."/>
            <person name="Bellanger X."/>
            <person name="Egas C."/>
            <person name="Nunes O.C."/>
        </authorList>
    </citation>
    <scope>NUCLEOTIDE SEQUENCE</scope>
    <source>
        <strain evidence="2">ON4</strain>
    </source>
</reference>
<dbReference type="EMBL" id="PXVD01000008">
    <property type="protein sequence ID" value="MDJ1370956.1"/>
    <property type="molecule type" value="Genomic_DNA"/>
</dbReference>
<accession>A0ABT7C6W7</accession>
<gene>
    <name evidence="2" type="ORF">C7K25_06185</name>
</gene>
<keyword evidence="3" id="KW-1185">Reference proteome</keyword>
<name>A0ABT7C6W7_9MICO</name>
<evidence type="ECO:0000313" key="3">
    <source>
        <dbReference type="Proteomes" id="UP001170379"/>
    </source>
</evidence>
<proteinExistence type="predicted"/>
<comment type="caution">
    <text evidence="2">The sequence shown here is derived from an EMBL/GenBank/DDBJ whole genome shotgun (WGS) entry which is preliminary data.</text>
</comment>
<reference evidence="2" key="1">
    <citation type="submission" date="2018-03" db="EMBL/GenBank/DDBJ databases">
        <authorList>
            <person name="Nunes O.C."/>
            <person name="Lopes A.R."/>
            <person name="Froufe H."/>
            <person name="Munoz-Merida A."/>
            <person name="Barroso C."/>
            <person name="Egas C."/>
        </authorList>
    </citation>
    <scope>NUCLEOTIDE SEQUENCE</scope>
    <source>
        <strain evidence="2">ON4</strain>
    </source>
</reference>
<sequence>MLMDRDQAHNFESLEREISTRSIESLASDTEFAGRFASTVSNYFGQSVQDLFAARRYLTVAAKYVAVMHGNVAAQGLLLEQLDRGLSGDVVAITSLQVSRRLKDYDRGSEYLREIYYRSSKSPYIGYFLGESLVSSGDLVGFRRFALSVLEDASTKKFGDREVLRWANLLADAGEASIALEFAGLATASEETVFLRERINSLLSGAHSAVPIRIINLLHEDRKWRIGSSSLTRAGYKNVQRHIAVAGSALPDALVAGIIASEVATRLLGKGATACWLSHWSVWEEIADDSSSGVGLVLEDDALPFTGAEYLDRIIEATTDFDLVWVNDRMSSIAHGEHVTWGLSLLDPWEQLRSWPGSRQGWGADAYLLTRQGAQKLLAMAEQDGIQNHVDGQVGAFSTAIRSEPLNGIQRRIETMQRGMSLPAERMKATSVNVPAFRARPFGVSSTVTVGRDS</sequence>
<dbReference type="Pfam" id="PF01755">
    <property type="entry name" value="Glyco_transf_25"/>
    <property type="match status" value="1"/>
</dbReference>
<dbReference type="Proteomes" id="UP001170379">
    <property type="component" value="Unassembled WGS sequence"/>
</dbReference>
<evidence type="ECO:0000313" key="2">
    <source>
        <dbReference type="EMBL" id="MDJ1370956.1"/>
    </source>
</evidence>
<dbReference type="InterPro" id="IPR002654">
    <property type="entry name" value="Glyco_trans_25"/>
</dbReference>
<evidence type="ECO:0000259" key="1">
    <source>
        <dbReference type="Pfam" id="PF01755"/>
    </source>
</evidence>